<protein>
    <submittedName>
        <fullName evidence="1">Uncharacterized protein</fullName>
    </submittedName>
</protein>
<evidence type="ECO:0000313" key="2">
    <source>
        <dbReference type="Proteomes" id="UP000681414"/>
    </source>
</evidence>
<dbReference type="AlphaFoldDB" id="A0A942YGX7"/>
<dbReference type="EMBL" id="JAGYPG010000002">
    <property type="protein sequence ID" value="MBS4195977.1"/>
    <property type="molecule type" value="Genomic_DNA"/>
</dbReference>
<name>A0A942YGX7_9BACI</name>
<keyword evidence="2" id="KW-1185">Reference proteome</keyword>
<accession>A0A942YGX7</accession>
<proteinExistence type="predicted"/>
<evidence type="ECO:0000313" key="1">
    <source>
        <dbReference type="EMBL" id="MBS4195977.1"/>
    </source>
</evidence>
<comment type="caution">
    <text evidence="1">The sequence shown here is derived from an EMBL/GenBank/DDBJ whole genome shotgun (WGS) entry which is preliminary data.</text>
</comment>
<reference evidence="1 2" key="1">
    <citation type="submission" date="2021-05" db="EMBL/GenBank/DDBJ databases">
        <title>Novel Bacillus species.</title>
        <authorList>
            <person name="Liu G."/>
        </authorList>
    </citation>
    <scope>NUCLEOTIDE SEQUENCE [LARGE SCALE GENOMIC DNA]</scope>
    <source>
        <strain evidence="2">FJAT-49780</strain>
    </source>
</reference>
<gene>
    <name evidence="1" type="ORF">KHA97_13000</name>
</gene>
<dbReference type="RefSeq" id="WP_213125144.1">
    <property type="nucleotide sequence ID" value="NZ_JAGYPG010000002.1"/>
</dbReference>
<organism evidence="1 2">
    <name type="scientific">Lederbergia citri</name>
    <dbReference type="NCBI Taxonomy" id="2833580"/>
    <lineage>
        <taxon>Bacteria</taxon>
        <taxon>Bacillati</taxon>
        <taxon>Bacillota</taxon>
        <taxon>Bacilli</taxon>
        <taxon>Bacillales</taxon>
        <taxon>Bacillaceae</taxon>
        <taxon>Lederbergia</taxon>
    </lineage>
</organism>
<dbReference type="Gene3D" id="3.40.50.10490">
    <property type="entry name" value="Glucose-6-phosphate isomerase like protein, domain 1"/>
    <property type="match status" value="1"/>
</dbReference>
<sequence>MEKSHTIREIEQQPSLWVKAIEQFSSEKEKIEQFLQAIKQSMNTLALFLQVLEQVLLLEKRFILIFAEKLEIGAGR</sequence>
<dbReference type="Proteomes" id="UP000681414">
    <property type="component" value="Unassembled WGS sequence"/>
</dbReference>